<reference evidence="2" key="1">
    <citation type="journal article" date="2014" name="PLoS ONE">
        <title>The genome and linkage map of the northern pike (Esox lucius): conserved synteny revealed between the salmonid sister group and the Neoteleostei.</title>
        <authorList>
            <person name="Rondeau E.B."/>
            <person name="Minkley D.R."/>
            <person name="Leong J.S."/>
            <person name="Messmer A.M."/>
            <person name="Jantzen J.R."/>
            <person name="von Schalburg K.R."/>
            <person name="Lemon C."/>
            <person name="Bird N.H."/>
            <person name="Koop B.F."/>
        </authorList>
    </citation>
    <scope>NUCLEOTIDE SEQUENCE</scope>
</reference>
<evidence type="ECO:0000313" key="2">
    <source>
        <dbReference type="Proteomes" id="UP000265140"/>
    </source>
</evidence>
<reference evidence="1" key="2">
    <citation type="submission" date="2020-02" db="EMBL/GenBank/DDBJ databases">
        <title>Esox lucius (northern pike) genome, fEsoLuc1, primary haplotype.</title>
        <authorList>
            <person name="Myers G."/>
            <person name="Karagic N."/>
            <person name="Meyer A."/>
            <person name="Pippel M."/>
            <person name="Reichard M."/>
            <person name="Winkler S."/>
            <person name="Tracey A."/>
            <person name="Sims Y."/>
            <person name="Howe K."/>
            <person name="Rhie A."/>
            <person name="Formenti G."/>
            <person name="Durbin R."/>
            <person name="Fedrigo O."/>
            <person name="Jarvis E.D."/>
        </authorList>
    </citation>
    <scope>NUCLEOTIDE SEQUENCE [LARGE SCALE GENOMIC DNA]</scope>
</reference>
<dbReference type="Proteomes" id="UP000265140">
    <property type="component" value="Chromosome 3"/>
</dbReference>
<proteinExistence type="predicted"/>
<dbReference type="InParanoid" id="A0A6Q2Y424"/>
<dbReference type="Ensembl" id="ENSELUT00000081997.2">
    <property type="protein sequence ID" value="ENSELUP00000060141.2"/>
    <property type="gene ID" value="ENSELUG00000027575.2"/>
</dbReference>
<evidence type="ECO:0000313" key="1">
    <source>
        <dbReference type="Ensembl" id="ENSELUP00000060141.2"/>
    </source>
</evidence>
<dbReference type="GeneTree" id="ENSGT01130000281173"/>
<dbReference type="AlphaFoldDB" id="A0A6Q2Y424"/>
<sequence>QMASRFSAIFISHSETLASFNTIDHNILIDRLRNWVGISVSINNYTSSSVPVICGFPQGSFLGPIRFSLYMLPLGSILQHHDISYHFLAIGPPSISNEVNFALGSLAKHIVLAKISHWGALQCVIKLELFK</sequence>
<evidence type="ECO:0008006" key="3">
    <source>
        <dbReference type="Google" id="ProtNLM"/>
    </source>
</evidence>
<dbReference type="Bgee" id="ENSELUG00000027575">
    <property type="expression patterns" value="Expressed in spleen and 1 other cell type or tissue"/>
</dbReference>
<protein>
    <recommendedName>
        <fullName evidence="3">Reverse transcriptase domain-containing protein</fullName>
    </recommendedName>
</protein>
<reference evidence="1" key="3">
    <citation type="submission" date="2025-08" db="UniProtKB">
        <authorList>
            <consortium name="Ensembl"/>
        </authorList>
    </citation>
    <scope>IDENTIFICATION</scope>
</reference>
<gene>
    <name evidence="1" type="primary">SDHC</name>
</gene>
<name>A0A6Q2Y424_ESOLU</name>
<keyword evidence="2" id="KW-1185">Reference proteome</keyword>
<accession>A0A6Q2Y424</accession>
<organism evidence="1 2">
    <name type="scientific">Esox lucius</name>
    <name type="common">Northern pike</name>
    <dbReference type="NCBI Taxonomy" id="8010"/>
    <lineage>
        <taxon>Eukaryota</taxon>
        <taxon>Metazoa</taxon>
        <taxon>Chordata</taxon>
        <taxon>Craniata</taxon>
        <taxon>Vertebrata</taxon>
        <taxon>Euteleostomi</taxon>
        <taxon>Actinopterygii</taxon>
        <taxon>Neopterygii</taxon>
        <taxon>Teleostei</taxon>
        <taxon>Protacanthopterygii</taxon>
        <taxon>Esociformes</taxon>
        <taxon>Esocidae</taxon>
        <taxon>Esox</taxon>
    </lineage>
</organism>
<reference evidence="1" key="4">
    <citation type="submission" date="2025-09" db="UniProtKB">
        <authorList>
            <consortium name="Ensembl"/>
        </authorList>
    </citation>
    <scope>IDENTIFICATION</scope>
</reference>